<evidence type="ECO:0000313" key="2">
    <source>
        <dbReference type="EMBL" id="KAK3325071.1"/>
    </source>
</evidence>
<dbReference type="Proteomes" id="UP001283341">
    <property type="component" value="Unassembled WGS sequence"/>
</dbReference>
<sequence length="417" mass="47535">MCMYRGHPQDCDCDRHRNRSRQRHGGGHGGGHDGGHEFQPRVAPRRDQSAGRAPLPHRRVRSQTPRGRGSPAPAPTGPPPPPVFRIERRDLTPKEINRAHTQIHNLLSQQIPEYAFVGGNALTVLGHDRPTQDLDVLVPTKDFEHAQELLLSDRFYFGRSETGKIYWFSQPADGRRPAVGHLVDLIMPHGFGKRMVGPTMTVRGAGGARFPEWWRFLEFKMFAYKKADRAPDKKLKDRSDIRFIVKTMADLSITTDTNHVRHADENTIHQMRMTYEDEGKYWDRIGLWPWRDASRPISSNSERSRESGRQGQPGPSGTRRTPPPPQQHQQYPAYGNQGGPGPSSSSYYGGGGASVAAPRPPPPQEINYAAYDDDHRGYDDRAYYSGGEEQRYDNRRRDDRERRPRGRGRDRGEDYYR</sequence>
<organism evidence="2 3">
    <name type="scientific">Apodospora peruviana</name>
    <dbReference type="NCBI Taxonomy" id="516989"/>
    <lineage>
        <taxon>Eukaryota</taxon>
        <taxon>Fungi</taxon>
        <taxon>Dikarya</taxon>
        <taxon>Ascomycota</taxon>
        <taxon>Pezizomycotina</taxon>
        <taxon>Sordariomycetes</taxon>
        <taxon>Sordariomycetidae</taxon>
        <taxon>Sordariales</taxon>
        <taxon>Lasiosphaeriaceae</taxon>
        <taxon>Apodospora</taxon>
    </lineage>
</organism>
<feature type="compositionally biased region" description="Basic and acidic residues" evidence="1">
    <location>
        <begin position="30"/>
        <end position="49"/>
    </location>
</feature>
<feature type="compositionally biased region" description="Pro residues" evidence="1">
    <location>
        <begin position="72"/>
        <end position="83"/>
    </location>
</feature>
<dbReference type="Gene3D" id="3.30.460.40">
    <property type="match status" value="1"/>
</dbReference>
<gene>
    <name evidence="2" type="ORF">B0H66DRAFT_636565</name>
</gene>
<dbReference type="SUPFAM" id="SSF81301">
    <property type="entry name" value="Nucleotidyltransferase"/>
    <property type="match status" value="1"/>
</dbReference>
<feature type="compositionally biased region" description="Basic and acidic residues" evidence="1">
    <location>
        <begin position="372"/>
        <end position="417"/>
    </location>
</feature>
<feature type="region of interest" description="Disordered" evidence="1">
    <location>
        <begin position="1"/>
        <end position="84"/>
    </location>
</feature>
<dbReference type="EMBL" id="JAUEDM010000002">
    <property type="protein sequence ID" value="KAK3325071.1"/>
    <property type="molecule type" value="Genomic_DNA"/>
</dbReference>
<feature type="compositionally biased region" description="Basic residues" evidence="1">
    <location>
        <begin position="16"/>
        <end position="26"/>
    </location>
</feature>
<comment type="caution">
    <text evidence="2">The sequence shown here is derived from an EMBL/GenBank/DDBJ whole genome shotgun (WGS) entry which is preliminary data.</text>
</comment>
<reference evidence="2" key="1">
    <citation type="journal article" date="2023" name="Mol. Phylogenet. Evol.">
        <title>Genome-scale phylogeny and comparative genomics of the fungal order Sordariales.</title>
        <authorList>
            <person name="Hensen N."/>
            <person name="Bonometti L."/>
            <person name="Westerberg I."/>
            <person name="Brannstrom I.O."/>
            <person name="Guillou S."/>
            <person name="Cros-Aarteil S."/>
            <person name="Calhoun S."/>
            <person name="Haridas S."/>
            <person name="Kuo A."/>
            <person name="Mondo S."/>
            <person name="Pangilinan J."/>
            <person name="Riley R."/>
            <person name="LaButti K."/>
            <person name="Andreopoulos B."/>
            <person name="Lipzen A."/>
            <person name="Chen C."/>
            <person name="Yan M."/>
            <person name="Daum C."/>
            <person name="Ng V."/>
            <person name="Clum A."/>
            <person name="Steindorff A."/>
            <person name="Ohm R.A."/>
            <person name="Martin F."/>
            <person name="Silar P."/>
            <person name="Natvig D.O."/>
            <person name="Lalanne C."/>
            <person name="Gautier V."/>
            <person name="Ament-Velasquez S.L."/>
            <person name="Kruys A."/>
            <person name="Hutchinson M.I."/>
            <person name="Powell A.J."/>
            <person name="Barry K."/>
            <person name="Miller A.N."/>
            <person name="Grigoriev I.V."/>
            <person name="Debuchy R."/>
            <person name="Gladieux P."/>
            <person name="Hiltunen Thoren M."/>
            <person name="Johannesson H."/>
        </authorList>
    </citation>
    <scope>NUCLEOTIDE SEQUENCE</scope>
    <source>
        <strain evidence="2">CBS 118394</strain>
    </source>
</reference>
<dbReference type="InterPro" id="IPR043519">
    <property type="entry name" value="NT_sf"/>
</dbReference>
<reference evidence="2" key="2">
    <citation type="submission" date="2023-06" db="EMBL/GenBank/DDBJ databases">
        <authorList>
            <consortium name="Lawrence Berkeley National Laboratory"/>
            <person name="Haridas S."/>
            <person name="Hensen N."/>
            <person name="Bonometti L."/>
            <person name="Westerberg I."/>
            <person name="Brannstrom I.O."/>
            <person name="Guillou S."/>
            <person name="Cros-Aarteil S."/>
            <person name="Calhoun S."/>
            <person name="Kuo A."/>
            <person name="Mondo S."/>
            <person name="Pangilinan J."/>
            <person name="Riley R."/>
            <person name="Labutti K."/>
            <person name="Andreopoulos B."/>
            <person name="Lipzen A."/>
            <person name="Chen C."/>
            <person name="Yanf M."/>
            <person name="Daum C."/>
            <person name="Ng V."/>
            <person name="Clum A."/>
            <person name="Steindorff A."/>
            <person name="Ohm R."/>
            <person name="Martin F."/>
            <person name="Silar P."/>
            <person name="Natvig D."/>
            <person name="Lalanne C."/>
            <person name="Gautier V."/>
            <person name="Ament-Velasquez S.L."/>
            <person name="Kruys A."/>
            <person name="Hutchinson M.I."/>
            <person name="Powell A.J."/>
            <person name="Barry K."/>
            <person name="Miller A.N."/>
            <person name="Grigoriev I.V."/>
            <person name="Debuchy R."/>
            <person name="Gladieux P."/>
            <person name="Thoren M.H."/>
            <person name="Johannesson H."/>
        </authorList>
    </citation>
    <scope>NUCLEOTIDE SEQUENCE</scope>
    <source>
        <strain evidence="2">CBS 118394</strain>
    </source>
</reference>
<accession>A0AAE0IIP3</accession>
<feature type="region of interest" description="Disordered" evidence="1">
    <location>
        <begin position="296"/>
        <end position="417"/>
    </location>
</feature>
<evidence type="ECO:0000313" key="3">
    <source>
        <dbReference type="Proteomes" id="UP001283341"/>
    </source>
</evidence>
<name>A0AAE0IIP3_9PEZI</name>
<keyword evidence="3" id="KW-1185">Reference proteome</keyword>
<evidence type="ECO:0000256" key="1">
    <source>
        <dbReference type="SAM" id="MobiDB-lite"/>
    </source>
</evidence>
<proteinExistence type="predicted"/>
<protein>
    <submittedName>
        <fullName evidence="2">Uncharacterized protein</fullName>
    </submittedName>
</protein>
<dbReference type="AlphaFoldDB" id="A0AAE0IIP3"/>